<dbReference type="OrthoDB" id="4197951at2"/>
<dbReference type="RefSeq" id="WP_159482622.1">
    <property type="nucleotide sequence ID" value="NZ_BAAATH010000008.1"/>
</dbReference>
<sequence>MKPNVQRELIPRDDALRLIAEFDDMKAKLLDAAEQWQLLDCTGHVPAAPPYAELIQHAADAQSLAHDVVQLTADFAQTAHSTNRDGSGVLARLSTASTMACFAAPYFAETAETALSLRRSSRPADRQQLEHSMVIDHATGRAYLRRTSESLRDAAKELGNHLDIHRFFPTATQREIPAPSLPKPSARHR</sequence>
<organism evidence="1 2">
    <name type="scientific">Streptomyces caniferus</name>
    <dbReference type="NCBI Taxonomy" id="285557"/>
    <lineage>
        <taxon>Bacteria</taxon>
        <taxon>Bacillati</taxon>
        <taxon>Actinomycetota</taxon>
        <taxon>Actinomycetes</taxon>
        <taxon>Kitasatosporales</taxon>
        <taxon>Streptomycetaceae</taxon>
        <taxon>Streptomyces</taxon>
    </lineage>
</organism>
<dbReference type="AlphaFoldDB" id="A0A640SJF6"/>
<gene>
    <name evidence="1" type="ORF">Scani_78570</name>
</gene>
<reference evidence="1 2" key="1">
    <citation type="submission" date="2019-12" db="EMBL/GenBank/DDBJ databases">
        <title>Whole genome shotgun sequence of Streptomyces caniferus NBRC 15389.</title>
        <authorList>
            <person name="Ichikawa N."/>
            <person name="Kimura A."/>
            <person name="Kitahashi Y."/>
            <person name="Komaki H."/>
            <person name="Tamura T."/>
        </authorList>
    </citation>
    <scope>NUCLEOTIDE SEQUENCE [LARGE SCALE GENOMIC DNA]</scope>
    <source>
        <strain evidence="1 2">NBRC 15389</strain>
    </source>
</reference>
<name>A0A640SJF6_9ACTN</name>
<accession>A0A640SJF6</accession>
<dbReference type="Proteomes" id="UP000435837">
    <property type="component" value="Unassembled WGS sequence"/>
</dbReference>
<evidence type="ECO:0000313" key="2">
    <source>
        <dbReference type="Proteomes" id="UP000435837"/>
    </source>
</evidence>
<dbReference type="EMBL" id="BLIN01000007">
    <property type="protein sequence ID" value="GFE11589.1"/>
    <property type="molecule type" value="Genomic_DNA"/>
</dbReference>
<proteinExistence type="predicted"/>
<protein>
    <submittedName>
        <fullName evidence="1">Uncharacterized protein</fullName>
    </submittedName>
</protein>
<evidence type="ECO:0000313" key="1">
    <source>
        <dbReference type="EMBL" id="GFE11589.1"/>
    </source>
</evidence>
<comment type="caution">
    <text evidence="1">The sequence shown here is derived from an EMBL/GenBank/DDBJ whole genome shotgun (WGS) entry which is preliminary data.</text>
</comment>